<feature type="region of interest" description="Disordered" evidence="1">
    <location>
        <begin position="121"/>
        <end position="153"/>
    </location>
</feature>
<comment type="caution">
    <text evidence="2">The sequence shown here is derived from an EMBL/GenBank/DDBJ whole genome shotgun (WGS) entry which is preliminary data.</text>
</comment>
<gene>
    <name evidence="2" type="ORF">PR048_002059</name>
</gene>
<proteinExistence type="predicted"/>
<evidence type="ECO:0000256" key="1">
    <source>
        <dbReference type="SAM" id="MobiDB-lite"/>
    </source>
</evidence>
<evidence type="ECO:0000313" key="2">
    <source>
        <dbReference type="EMBL" id="KAJ8896714.1"/>
    </source>
</evidence>
<dbReference type="EMBL" id="JARBHB010000001">
    <property type="protein sequence ID" value="KAJ8896714.1"/>
    <property type="molecule type" value="Genomic_DNA"/>
</dbReference>
<organism evidence="2 3">
    <name type="scientific">Dryococelus australis</name>
    <dbReference type="NCBI Taxonomy" id="614101"/>
    <lineage>
        <taxon>Eukaryota</taxon>
        <taxon>Metazoa</taxon>
        <taxon>Ecdysozoa</taxon>
        <taxon>Arthropoda</taxon>
        <taxon>Hexapoda</taxon>
        <taxon>Insecta</taxon>
        <taxon>Pterygota</taxon>
        <taxon>Neoptera</taxon>
        <taxon>Polyneoptera</taxon>
        <taxon>Phasmatodea</taxon>
        <taxon>Verophasmatodea</taxon>
        <taxon>Anareolatae</taxon>
        <taxon>Phasmatidae</taxon>
        <taxon>Eurycanthinae</taxon>
        <taxon>Dryococelus</taxon>
    </lineage>
</organism>
<reference evidence="2 3" key="1">
    <citation type="submission" date="2023-02" db="EMBL/GenBank/DDBJ databases">
        <title>LHISI_Scaffold_Assembly.</title>
        <authorList>
            <person name="Stuart O.P."/>
            <person name="Cleave R."/>
            <person name="Magrath M.J.L."/>
            <person name="Mikheyev A.S."/>
        </authorList>
    </citation>
    <scope>NUCLEOTIDE SEQUENCE [LARGE SCALE GENOMIC DNA]</scope>
    <source>
        <strain evidence="2">Daus_M_001</strain>
        <tissue evidence="2">Leg muscle</tissue>
    </source>
</reference>
<dbReference type="Proteomes" id="UP001159363">
    <property type="component" value="Chromosome 1"/>
</dbReference>
<accession>A0ABQ9IJA6</accession>
<protein>
    <submittedName>
        <fullName evidence="2">Uncharacterized protein</fullName>
    </submittedName>
</protein>
<evidence type="ECO:0000313" key="3">
    <source>
        <dbReference type="Proteomes" id="UP001159363"/>
    </source>
</evidence>
<keyword evidence="3" id="KW-1185">Reference proteome</keyword>
<name>A0ABQ9IJA6_9NEOP</name>
<sequence>MWELIVQDLDIPTLQNVLTFLEGEEPDKPHFQMDHSKSTLSPKVPDQLRTTTGTYLVTPSSVVCVKVNILFITAGYLPRNVQGKGLSVLGAQTMHQLFTTSPHISTSHHHSLLHFTSVDIDSSDQQPHEPTESVEVPGNIVGKKKDPSAIVLS</sequence>